<reference evidence="2" key="1">
    <citation type="submission" date="2020-05" db="EMBL/GenBank/DDBJ databases">
        <title>Mycena genomes resolve the evolution of fungal bioluminescence.</title>
        <authorList>
            <person name="Tsai I.J."/>
        </authorList>
    </citation>
    <scope>NUCLEOTIDE SEQUENCE</scope>
    <source>
        <strain evidence="2">CCC161011</strain>
    </source>
</reference>
<keyword evidence="1" id="KW-0472">Membrane</keyword>
<dbReference type="EMBL" id="JACAZI010000028">
    <property type="protein sequence ID" value="KAF7333809.1"/>
    <property type="molecule type" value="Genomic_DNA"/>
</dbReference>
<feature type="transmembrane region" description="Helical" evidence="1">
    <location>
        <begin position="34"/>
        <end position="59"/>
    </location>
</feature>
<keyword evidence="3" id="KW-1185">Reference proteome</keyword>
<keyword evidence="1" id="KW-1133">Transmembrane helix</keyword>
<name>A0A8H6X3Z6_9AGAR</name>
<keyword evidence="1" id="KW-0812">Transmembrane</keyword>
<feature type="transmembrane region" description="Helical" evidence="1">
    <location>
        <begin position="65"/>
        <end position="82"/>
    </location>
</feature>
<gene>
    <name evidence="2" type="ORF">MVEN_02337800</name>
</gene>
<evidence type="ECO:0000313" key="3">
    <source>
        <dbReference type="Proteomes" id="UP000620124"/>
    </source>
</evidence>
<protein>
    <submittedName>
        <fullName evidence="2">Glycosyltransferase family 69 protein</fullName>
    </submittedName>
</protein>
<proteinExistence type="predicted"/>
<dbReference type="AlphaFoldDB" id="A0A8H6X3Z6"/>
<accession>A0A8H6X3Z6</accession>
<comment type="caution">
    <text evidence="2">The sequence shown here is derived from an EMBL/GenBank/DDBJ whole genome shotgun (WGS) entry which is preliminary data.</text>
</comment>
<dbReference type="GO" id="GO:0016740">
    <property type="term" value="F:transferase activity"/>
    <property type="evidence" value="ECO:0007669"/>
    <property type="project" value="UniProtKB-KW"/>
</dbReference>
<evidence type="ECO:0000256" key="1">
    <source>
        <dbReference type="SAM" id="Phobius"/>
    </source>
</evidence>
<sequence>MRLTLSRWRTVLSIPTAVFLALARLAARNSHLSASFLCFAILFGLWRLAVLIMLGHAWTPVFPEARALFITVLATVPSWGVLRYHRSKYTALELDDRAEGVDNAPRRTVHRSPKSWKELNFALFPLWLGYFSPFQNGYGTREHVQKRGGYGKGEKFFIAAMFYNNEAVLPYWTREITKPRTY</sequence>
<keyword evidence="2" id="KW-0808">Transferase</keyword>
<dbReference type="Proteomes" id="UP000620124">
    <property type="component" value="Unassembled WGS sequence"/>
</dbReference>
<organism evidence="2 3">
    <name type="scientific">Mycena venus</name>
    <dbReference type="NCBI Taxonomy" id="2733690"/>
    <lineage>
        <taxon>Eukaryota</taxon>
        <taxon>Fungi</taxon>
        <taxon>Dikarya</taxon>
        <taxon>Basidiomycota</taxon>
        <taxon>Agaricomycotina</taxon>
        <taxon>Agaricomycetes</taxon>
        <taxon>Agaricomycetidae</taxon>
        <taxon>Agaricales</taxon>
        <taxon>Marasmiineae</taxon>
        <taxon>Mycenaceae</taxon>
        <taxon>Mycena</taxon>
    </lineage>
</organism>
<evidence type="ECO:0000313" key="2">
    <source>
        <dbReference type="EMBL" id="KAF7333809.1"/>
    </source>
</evidence>